<keyword evidence="2" id="KW-1185">Reference proteome</keyword>
<name>A0A3M7R495_BRAPC</name>
<protein>
    <submittedName>
        <fullName evidence="1">Uncharacterized protein</fullName>
    </submittedName>
</protein>
<dbReference type="AlphaFoldDB" id="A0A3M7R495"/>
<dbReference type="Proteomes" id="UP000276133">
    <property type="component" value="Unassembled WGS sequence"/>
</dbReference>
<gene>
    <name evidence="1" type="ORF">BpHYR1_013922</name>
</gene>
<dbReference type="EMBL" id="REGN01004248">
    <property type="protein sequence ID" value="RNA18410.1"/>
    <property type="molecule type" value="Genomic_DNA"/>
</dbReference>
<evidence type="ECO:0000313" key="2">
    <source>
        <dbReference type="Proteomes" id="UP000276133"/>
    </source>
</evidence>
<organism evidence="1 2">
    <name type="scientific">Brachionus plicatilis</name>
    <name type="common">Marine rotifer</name>
    <name type="synonym">Brachionus muelleri</name>
    <dbReference type="NCBI Taxonomy" id="10195"/>
    <lineage>
        <taxon>Eukaryota</taxon>
        <taxon>Metazoa</taxon>
        <taxon>Spiralia</taxon>
        <taxon>Gnathifera</taxon>
        <taxon>Rotifera</taxon>
        <taxon>Eurotatoria</taxon>
        <taxon>Monogononta</taxon>
        <taxon>Pseudotrocha</taxon>
        <taxon>Ploima</taxon>
        <taxon>Brachionidae</taxon>
        <taxon>Brachionus</taxon>
    </lineage>
</organism>
<accession>A0A3M7R495</accession>
<evidence type="ECO:0000313" key="1">
    <source>
        <dbReference type="EMBL" id="RNA18410.1"/>
    </source>
</evidence>
<reference evidence="1 2" key="1">
    <citation type="journal article" date="2018" name="Sci. Rep.">
        <title>Genomic signatures of local adaptation to the degree of environmental predictability in rotifers.</title>
        <authorList>
            <person name="Franch-Gras L."/>
            <person name="Hahn C."/>
            <person name="Garcia-Roger E.M."/>
            <person name="Carmona M.J."/>
            <person name="Serra M."/>
            <person name="Gomez A."/>
        </authorList>
    </citation>
    <scope>NUCLEOTIDE SEQUENCE [LARGE SCALE GENOMIC DNA]</scope>
    <source>
        <strain evidence="1">HYR1</strain>
    </source>
</reference>
<sequence>MARSSFCALIFHGVHCHSTRKFFLEHIHLFLVKLVRKNNNVSNCGYFVEDFFQFGQLVATCENECGLCLIDAISKSVHAKRGVQSDHGNLDSEAGKGAHQPLGPCFGKENNFLARFKTNVEQAIAEVHNPSVHISQAHVLIVSQRVLFENFSIRLHLVVYGQKFSHPQSLCIMVLLDTIGQFIKNARGLVLNPDQIREHSGPKARVGVGLVHSLTQNRVLVRQLRVLIFVRKDETNQEIY</sequence>
<proteinExistence type="predicted"/>
<comment type="caution">
    <text evidence="1">The sequence shown here is derived from an EMBL/GenBank/DDBJ whole genome shotgun (WGS) entry which is preliminary data.</text>
</comment>